<gene>
    <name evidence="1" type="ORF">BV25DRAFT_1828787</name>
</gene>
<reference evidence="1" key="1">
    <citation type="submission" date="2021-03" db="EMBL/GenBank/DDBJ databases">
        <authorList>
            <consortium name="DOE Joint Genome Institute"/>
            <person name="Ahrendt S."/>
            <person name="Looney B.P."/>
            <person name="Miyauchi S."/>
            <person name="Morin E."/>
            <person name="Drula E."/>
            <person name="Courty P.E."/>
            <person name="Chicoki N."/>
            <person name="Fauchery L."/>
            <person name="Kohler A."/>
            <person name="Kuo A."/>
            <person name="Labutti K."/>
            <person name="Pangilinan J."/>
            <person name="Lipzen A."/>
            <person name="Riley R."/>
            <person name="Andreopoulos W."/>
            <person name="He G."/>
            <person name="Johnson J."/>
            <person name="Barry K.W."/>
            <person name="Grigoriev I.V."/>
            <person name="Nagy L."/>
            <person name="Hibbett D."/>
            <person name="Henrissat B."/>
            <person name="Matheny P.B."/>
            <person name="Labbe J."/>
            <person name="Martin F."/>
        </authorList>
    </citation>
    <scope>NUCLEOTIDE SEQUENCE</scope>
    <source>
        <strain evidence="1">HHB10654</strain>
    </source>
</reference>
<protein>
    <submittedName>
        <fullName evidence="1">Acyl-CoA N-acyltransferase</fullName>
    </submittedName>
</protein>
<accession>A0ACB8STQ7</accession>
<reference evidence="1" key="2">
    <citation type="journal article" date="2022" name="New Phytol.">
        <title>Evolutionary transition to the ectomycorrhizal habit in the genomes of a hyperdiverse lineage of mushroom-forming fungi.</title>
        <authorList>
            <person name="Looney B."/>
            <person name="Miyauchi S."/>
            <person name="Morin E."/>
            <person name="Drula E."/>
            <person name="Courty P.E."/>
            <person name="Kohler A."/>
            <person name="Kuo A."/>
            <person name="LaButti K."/>
            <person name="Pangilinan J."/>
            <person name="Lipzen A."/>
            <person name="Riley R."/>
            <person name="Andreopoulos W."/>
            <person name="He G."/>
            <person name="Johnson J."/>
            <person name="Nolan M."/>
            <person name="Tritt A."/>
            <person name="Barry K.W."/>
            <person name="Grigoriev I.V."/>
            <person name="Nagy L.G."/>
            <person name="Hibbett D."/>
            <person name="Henrissat B."/>
            <person name="Matheny P.B."/>
            <person name="Labbe J."/>
            <person name="Martin F.M."/>
        </authorList>
    </citation>
    <scope>NUCLEOTIDE SEQUENCE</scope>
    <source>
        <strain evidence="1">HHB10654</strain>
    </source>
</reference>
<keyword evidence="2" id="KW-1185">Reference proteome</keyword>
<comment type="caution">
    <text evidence="1">The sequence shown here is derived from an EMBL/GenBank/DDBJ whole genome shotgun (WGS) entry which is preliminary data.</text>
</comment>
<evidence type="ECO:0000313" key="2">
    <source>
        <dbReference type="Proteomes" id="UP000814140"/>
    </source>
</evidence>
<evidence type="ECO:0000313" key="1">
    <source>
        <dbReference type="EMBL" id="KAI0059547.1"/>
    </source>
</evidence>
<dbReference type="Proteomes" id="UP000814140">
    <property type="component" value="Unassembled WGS sequence"/>
</dbReference>
<proteinExistence type="predicted"/>
<organism evidence="1 2">
    <name type="scientific">Artomyces pyxidatus</name>
    <dbReference type="NCBI Taxonomy" id="48021"/>
    <lineage>
        <taxon>Eukaryota</taxon>
        <taxon>Fungi</taxon>
        <taxon>Dikarya</taxon>
        <taxon>Basidiomycota</taxon>
        <taxon>Agaricomycotina</taxon>
        <taxon>Agaricomycetes</taxon>
        <taxon>Russulales</taxon>
        <taxon>Auriscalpiaceae</taxon>
        <taxon>Artomyces</taxon>
    </lineage>
</organism>
<sequence>MFDTGRTILRPYKESDVKLLLDLWNDAESQGAIFIFAYPGPVREEFAKEMVEKMTKNSSFFALAFDKETDAFVGQVSLMTMSARNRGGNLGIALTKEWRGKGIGTEIVQWMTAYGFKELGLHRVSLGLVESNVRALAVYKKIGYKIEGRAREACWLNGKWENLVDMSILEQEWDMETGSIREEFQGREK</sequence>
<dbReference type="EMBL" id="MU277225">
    <property type="protein sequence ID" value="KAI0059547.1"/>
    <property type="molecule type" value="Genomic_DNA"/>
</dbReference>
<name>A0ACB8STQ7_9AGAM</name>